<dbReference type="EMBL" id="JANKHH010000005">
    <property type="protein sequence ID" value="MCR2834354.1"/>
    <property type="molecule type" value="Genomic_DNA"/>
</dbReference>
<proteinExistence type="predicted"/>
<evidence type="ECO:0000256" key="1">
    <source>
        <dbReference type="SAM" id="MobiDB-lite"/>
    </source>
</evidence>
<comment type="caution">
    <text evidence="2">The sequence shown here is derived from an EMBL/GenBank/DDBJ whole genome shotgun (WGS) entry which is preliminary data.</text>
</comment>
<protein>
    <submittedName>
        <fullName evidence="2">Uncharacterized protein</fullName>
    </submittedName>
</protein>
<keyword evidence="3" id="KW-1185">Reference proteome</keyword>
<dbReference type="RefSeq" id="WP_257596157.1">
    <property type="nucleotide sequence ID" value="NZ_JANKHH010000005.1"/>
</dbReference>
<organism evidence="2 3">
    <name type="scientific">Parerythrobacter lacustris</name>
    <dbReference type="NCBI Taxonomy" id="2969984"/>
    <lineage>
        <taxon>Bacteria</taxon>
        <taxon>Pseudomonadati</taxon>
        <taxon>Pseudomonadota</taxon>
        <taxon>Alphaproteobacteria</taxon>
        <taxon>Sphingomonadales</taxon>
        <taxon>Erythrobacteraceae</taxon>
        <taxon>Parerythrobacter</taxon>
    </lineage>
</organism>
<name>A0ABT1XRR4_9SPHN</name>
<accession>A0ABT1XRR4</accession>
<gene>
    <name evidence="2" type="ORF">NSO95_10395</name>
</gene>
<feature type="region of interest" description="Disordered" evidence="1">
    <location>
        <begin position="22"/>
        <end position="49"/>
    </location>
</feature>
<sequence length="49" mass="5446">MNEETGKNISREERLAAKLRENLRRRKAQARQMGGESGESGVSKDVANS</sequence>
<evidence type="ECO:0000313" key="2">
    <source>
        <dbReference type="EMBL" id="MCR2834354.1"/>
    </source>
</evidence>
<dbReference type="Proteomes" id="UP001206067">
    <property type="component" value="Unassembled WGS sequence"/>
</dbReference>
<reference evidence="2 3" key="1">
    <citation type="submission" date="2022-08" db="EMBL/GenBank/DDBJ databases">
        <title>Polyphasic taxonomy analysis of Qipengyuania sp.RS5-5.</title>
        <authorList>
            <person name="Xamxidin M."/>
            <person name="Wu M."/>
        </authorList>
    </citation>
    <scope>NUCLEOTIDE SEQUENCE [LARGE SCALE GENOMIC DNA]</scope>
    <source>
        <strain evidence="2 3">RS5-5</strain>
    </source>
</reference>
<evidence type="ECO:0000313" key="3">
    <source>
        <dbReference type="Proteomes" id="UP001206067"/>
    </source>
</evidence>